<keyword evidence="1" id="KW-0547">Nucleotide-binding</keyword>
<evidence type="ECO:0000256" key="4">
    <source>
        <dbReference type="ARBA" id="ARBA00022840"/>
    </source>
</evidence>
<proteinExistence type="predicted"/>
<dbReference type="EMBL" id="JADION010000023">
    <property type="protein sequence ID" value="MBF4102715.1"/>
    <property type="molecule type" value="Genomic_DNA"/>
</dbReference>
<comment type="caution">
    <text evidence="7">The sequence shown here is derived from an EMBL/GenBank/DDBJ whole genome shotgun (WGS) entry which is preliminary data.</text>
</comment>
<name>A0A930USX9_9PAST</name>
<evidence type="ECO:0000256" key="2">
    <source>
        <dbReference type="ARBA" id="ARBA00022801"/>
    </source>
</evidence>
<dbReference type="GO" id="GO:0051607">
    <property type="term" value="P:defense response to virus"/>
    <property type="evidence" value="ECO:0007669"/>
    <property type="project" value="UniProtKB-KW"/>
</dbReference>
<evidence type="ECO:0000313" key="7">
    <source>
        <dbReference type="EMBL" id="MBF4102715.1"/>
    </source>
</evidence>
<evidence type="ECO:0000256" key="5">
    <source>
        <dbReference type="ARBA" id="ARBA00023118"/>
    </source>
</evidence>
<dbReference type="Pfam" id="PF22590">
    <property type="entry name" value="Cas3-like_C_2"/>
    <property type="match status" value="1"/>
</dbReference>
<dbReference type="InterPro" id="IPR027417">
    <property type="entry name" value="P-loop_NTPase"/>
</dbReference>
<evidence type="ECO:0000259" key="6">
    <source>
        <dbReference type="Pfam" id="PF22590"/>
    </source>
</evidence>
<dbReference type="InterPro" id="IPR054712">
    <property type="entry name" value="Cas3-like_dom"/>
</dbReference>
<feature type="domain" description="CRISPR-associated nuclease/helicase Cas3" evidence="6">
    <location>
        <begin position="2"/>
        <end position="81"/>
    </location>
</feature>
<keyword evidence="4" id="KW-0067">ATP-binding</keyword>
<keyword evidence="5" id="KW-0051">Antiviral defense</keyword>
<dbReference type="GO" id="GO:0004386">
    <property type="term" value="F:helicase activity"/>
    <property type="evidence" value="ECO:0007669"/>
    <property type="project" value="UniProtKB-KW"/>
</dbReference>
<gene>
    <name evidence="7" type="ORF">INT80_08715</name>
</gene>
<keyword evidence="3" id="KW-0347">Helicase</keyword>
<dbReference type="AlphaFoldDB" id="A0A930USX9"/>
<dbReference type="GO" id="GO:0005524">
    <property type="term" value="F:ATP binding"/>
    <property type="evidence" value="ECO:0007669"/>
    <property type="project" value="UniProtKB-KW"/>
</dbReference>
<dbReference type="GO" id="GO:0016787">
    <property type="term" value="F:hydrolase activity"/>
    <property type="evidence" value="ECO:0007669"/>
    <property type="project" value="UniProtKB-KW"/>
</dbReference>
<evidence type="ECO:0000256" key="1">
    <source>
        <dbReference type="ARBA" id="ARBA00022741"/>
    </source>
</evidence>
<evidence type="ECO:0000256" key="3">
    <source>
        <dbReference type="ARBA" id="ARBA00022806"/>
    </source>
</evidence>
<sequence>MRNRLEQSLDKLLNRYDPQAIFNQPEIKIAVENSDIENHIFIVVGSPVTEVGRDHDYDWAIIDPSSMRSVIQLAGRVWRHRTEKMAETANIALLPSNWRGLANSAEKGEYHPIFYHPGFESNEDRLNSHLIVDLITTEQRQK</sequence>
<organism evidence="7">
    <name type="scientific">Gallibacterium anatis</name>
    <dbReference type="NCBI Taxonomy" id="750"/>
    <lineage>
        <taxon>Bacteria</taxon>
        <taxon>Pseudomonadati</taxon>
        <taxon>Pseudomonadota</taxon>
        <taxon>Gammaproteobacteria</taxon>
        <taxon>Pasteurellales</taxon>
        <taxon>Pasteurellaceae</taxon>
        <taxon>Gallibacterium</taxon>
    </lineage>
</organism>
<keyword evidence="2" id="KW-0378">Hydrolase</keyword>
<protein>
    <recommendedName>
        <fullName evidence="6">CRISPR-associated nuclease/helicase Cas3 domain-containing protein</fullName>
    </recommendedName>
</protein>
<dbReference type="SUPFAM" id="SSF52540">
    <property type="entry name" value="P-loop containing nucleoside triphosphate hydrolases"/>
    <property type="match status" value="1"/>
</dbReference>
<reference evidence="7" key="1">
    <citation type="submission" date="2020-11" db="EMBL/GenBank/DDBJ databases">
        <title>Gallibacterium anatis 1637, full genome, WGS.</title>
        <authorList>
            <person name="Laishevtcev A.I."/>
            <person name="Yakimova E.A."/>
            <person name="Petkovich D."/>
            <person name="Stepanova T.V."/>
            <person name="Kalendr R.S."/>
            <person name="Rubalsky E.O."/>
            <person name="Zulkarneev E.R."/>
            <person name="Aleshkin A.V."/>
        </authorList>
    </citation>
    <scope>NUCLEOTIDE SEQUENCE</scope>
    <source>
        <strain evidence="7">1637</strain>
    </source>
</reference>
<accession>A0A930USX9</accession>